<dbReference type="EMBL" id="NEXC01000077">
    <property type="protein sequence ID" value="PSN82398.1"/>
    <property type="molecule type" value="Genomic_DNA"/>
</dbReference>
<accession>A0A2R6A7U2</accession>
<feature type="domain" description="HTH arsR-type" evidence="1">
    <location>
        <begin position="8"/>
        <end position="89"/>
    </location>
</feature>
<evidence type="ECO:0000313" key="3">
    <source>
        <dbReference type="Proteomes" id="UP000240880"/>
    </source>
</evidence>
<protein>
    <recommendedName>
        <fullName evidence="1">HTH arsR-type domain-containing protein</fullName>
    </recommendedName>
</protein>
<gene>
    <name evidence="2" type="ORF">B9Q01_08140</name>
</gene>
<dbReference type="AlphaFoldDB" id="A0A2R6A7U2"/>
<dbReference type="InterPro" id="IPR036388">
    <property type="entry name" value="WH-like_DNA-bd_sf"/>
</dbReference>
<evidence type="ECO:0000313" key="2">
    <source>
        <dbReference type="EMBL" id="PSN82398.1"/>
    </source>
</evidence>
<dbReference type="InterPro" id="IPR001845">
    <property type="entry name" value="HTH_ArsR_DNA-bd_dom"/>
</dbReference>
<dbReference type="InterPro" id="IPR036390">
    <property type="entry name" value="WH_DNA-bd_sf"/>
</dbReference>
<dbReference type="Pfam" id="PF12840">
    <property type="entry name" value="HTH_20"/>
    <property type="match status" value="1"/>
</dbReference>
<organism evidence="2 3">
    <name type="scientific">Candidatus Marsarchaeota G1 archaeon OSP_D</name>
    <dbReference type="NCBI Taxonomy" id="1978155"/>
    <lineage>
        <taxon>Archaea</taxon>
        <taxon>Candidatus Marsarchaeota</taxon>
        <taxon>Candidatus Marsarchaeota group 1</taxon>
    </lineage>
</organism>
<name>A0A2R6A7U2_9ARCH</name>
<proteinExistence type="predicted"/>
<sequence length="216" mass="24924">MSQDEFSTILNLIANPVRRLVLKSLSREPDYALRLSKELGFDQQLVSKHLEILEKSGILTSNFEIGSSGPSRKVYTLSKGFSISVDFGPNLYHESLVKVSTPSEHTNLPIEEELTKIMTIEFSKRSLKDFSKLIRLIDQRLRELSIERSVLIGLRSEVMGALRETLLQQKREFDERRVVYHVFNEQTHDPHTISDELNIDEESVKRILLSLRKELT</sequence>
<comment type="caution">
    <text evidence="2">The sequence shown here is derived from an EMBL/GenBank/DDBJ whole genome shotgun (WGS) entry which is preliminary data.</text>
</comment>
<dbReference type="SMART" id="SM00418">
    <property type="entry name" value="HTH_ARSR"/>
    <property type="match status" value="1"/>
</dbReference>
<reference evidence="2 3" key="1">
    <citation type="submission" date="2017-04" db="EMBL/GenBank/DDBJ databases">
        <title>Novel microbial lineages endemic to geothermal iron-oxide mats fill important gaps in the evolutionary history of Archaea.</title>
        <authorList>
            <person name="Jay Z.J."/>
            <person name="Beam J.P."/>
            <person name="Dlakic M."/>
            <person name="Rusch D.B."/>
            <person name="Kozubal M.A."/>
            <person name="Inskeep W.P."/>
        </authorList>
    </citation>
    <scope>NUCLEOTIDE SEQUENCE [LARGE SCALE GENOMIC DNA]</scope>
    <source>
        <strain evidence="2">OSP_D</strain>
    </source>
</reference>
<dbReference type="GO" id="GO:0003700">
    <property type="term" value="F:DNA-binding transcription factor activity"/>
    <property type="evidence" value="ECO:0007669"/>
    <property type="project" value="InterPro"/>
</dbReference>
<dbReference type="Proteomes" id="UP000240880">
    <property type="component" value="Unassembled WGS sequence"/>
</dbReference>
<evidence type="ECO:0000259" key="1">
    <source>
        <dbReference type="SMART" id="SM00418"/>
    </source>
</evidence>
<dbReference type="SUPFAM" id="SSF46785">
    <property type="entry name" value="Winged helix' DNA-binding domain"/>
    <property type="match status" value="1"/>
</dbReference>
<dbReference type="InterPro" id="IPR011991">
    <property type="entry name" value="ArsR-like_HTH"/>
</dbReference>
<dbReference type="Gene3D" id="1.10.10.10">
    <property type="entry name" value="Winged helix-like DNA-binding domain superfamily/Winged helix DNA-binding domain"/>
    <property type="match status" value="1"/>
</dbReference>
<dbReference type="CDD" id="cd00090">
    <property type="entry name" value="HTH_ARSR"/>
    <property type="match status" value="1"/>
</dbReference>